<dbReference type="PANTHER" id="PTHR43792:SF1">
    <property type="entry name" value="N-ACETYLTRANSFERASE DOMAIN-CONTAINING PROTEIN"/>
    <property type="match status" value="1"/>
</dbReference>
<dbReference type="EMBL" id="BAABBQ010000001">
    <property type="protein sequence ID" value="GAA4016937.1"/>
    <property type="molecule type" value="Genomic_DNA"/>
</dbReference>
<dbReference type="InterPro" id="IPR051531">
    <property type="entry name" value="N-acetyltransferase"/>
</dbReference>
<dbReference type="PROSITE" id="PS51186">
    <property type="entry name" value="GNAT"/>
    <property type="match status" value="1"/>
</dbReference>
<accession>A0ABP7SW80</accession>
<dbReference type="Pfam" id="PF13302">
    <property type="entry name" value="Acetyltransf_3"/>
    <property type="match status" value="1"/>
</dbReference>
<gene>
    <name evidence="2" type="ORF">GCM10022280_15050</name>
</gene>
<protein>
    <submittedName>
        <fullName evidence="2">GNAT family protein</fullName>
    </submittedName>
</protein>
<dbReference type="InterPro" id="IPR000182">
    <property type="entry name" value="GNAT_dom"/>
</dbReference>
<evidence type="ECO:0000313" key="3">
    <source>
        <dbReference type="Proteomes" id="UP001500235"/>
    </source>
</evidence>
<dbReference type="Gene3D" id="3.40.630.30">
    <property type="match status" value="1"/>
</dbReference>
<comment type="caution">
    <text evidence="2">The sequence shown here is derived from an EMBL/GenBank/DDBJ whole genome shotgun (WGS) entry which is preliminary data.</text>
</comment>
<reference evidence="3" key="1">
    <citation type="journal article" date="2019" name="Int. J. Syst. Evol. Microbiol.">
        <title>The Global Catalogue of Microorganisms (GCM) 10K type strain sequencing project: providing services to taxonomists for standard genome sequencing and annotation.</title>
        <authorList>
            <consortium name="The Broad Institute Genomics Platform"/>
            <consortium name="The Broad Institute Genome Sequencing Center for Infectious Disease"/>
            <person name="Wu L."/>
            <person name="Ma J."/>
        </authorList>
    </citation>
    <scope>NUCLEOTIDE SEQUENCE [LARGE SCALE GENOMIC DNA]</scope>
    <source>
        <strain evidence="3">JCM 17563</strain>
    </source>
</reference>
<dbReference type="Proteomes" id="UP001500235">
    <property type="component" value="Unassembled WGS sequence"/>
</dbReference>
<proteinExistence type="predicted"/>
<dbReference type="RefSeq" id="WP_344706769.1">
    <property type="nucleotide sequence ID" value="NZ_BAABBQ010000001.1"/>
</dbReference>
<evidence type="ECO:0000259" key="1">
    <source>
        <dbReference type="PROSITE" id="PS51186"/>
    </source>
</evidence>
<keyword evidence="3" id="KW-1185">Reference proteome</keyword>
<feature type="domain" description="N-acetyltransferase" evidence="1">
    <location>
        <begin position="15"/>
        <end position="177"/>
    </location>
</feature>
<dbReference type="InterPro" id="IPR016181">
    <property type="entry name" value="Acyl_CoA_acyltransferase"/>
</dbReference>
<name>A0ABP7SW80_9SPHN</name>
<organism evidence="2 3">
    <name type="scientific">Sphingomonas swuensis</name>
    <dbReference type="NCBI Taxonomy" id="977800"/>
    <lineage>
        <taxon>Bacteria</taxon>
        <taxon>Pseudomonadati</taxon>
        <taxon>Pseudomonadota</taxon>
        <taxon>Alphaproteobacteria</taxon>
        <taxon>Sphingomonadales</taxon>
        <taxon>Sphingomonadaceae</taxon>
        <taxon>Sphingomonas</taxon>
    </lineage>
</organism>
<dbReference type="PANTHER" id="PTHR43792">
    <property type="entry name" value="GNAT FAMILY, PUTATIVE (AFU_ORTHOLOGUE AFUA_3G00765)-RELATED-RELATED"/>
    <property type="match status" value="1"/>
</dbReference>
<dbReference type="SUPFAM" id="SSF55729">
    <property type="entry name" value="Acyl-CoA N-acyltransferases (Nat)"/>
    <property type="match status" value="1"/>
</dbReference>
<evidence type="ECO:0000313" key="2">
    <source>
        <dbReference type="EMBL" id="GAA4016937.1"/>
    </source>
</evidence>
<sequence>MTQGRPAPILETGRLRLRGWRREDFRPWHAILSEPAVHRHFGPEPMGQEECWRRMCGAVGNWTINGFGGLAVERLADGKLVGNVGLFTAWRDFEPQFGDVPEMGWIFATETHGLGMAREACEALLGWADRMLEPTPIWAIIAEANEPSLRLAGKLGFQPVSRVDYQGPTIVLKRPARTT</sequence>